<accession>A0A6J4K924</accession>
<dbReference type="EMBL" id="CADCTR010001484">
    <property type="protein sequence ID" value="CAA9298237.1"/>
    <property type="molecule type" value="Genomic_DNA"/>
</dbReference>
<evidence type="ECO:0000313" key="1">
    <source>
        <dbReference type="EMBL" id="CAA9298237.1"/>
    </source>
</evidence>
<gene>
    <name evidence="1" type="ORF">AVDCRST_MAG93-4416</name>
</gene>
<protein>
    <submittedName>
        <fullName evidence="1">Uncharacterized protein</fullName>
    </submittedName>
</protein>
<organism evidence="1">
    <name type="scientific">uncultured Chloroflexia bacterium</name>
    <dbReference type="NCBI Taxonomy" id="1672391"/>
    <lineage>
        <taxon>Bacteria</taxon>
        <taxon>Bacillati</taxon>
        <taxon>Chloroflexota</taxon>
        <taxon>Chloroflexia</taxon>
        <taxon>environmental samples</taxon>
    </lineage>
</organism>
<reference evidence="1" key="1">
    <citation type="submission" date="2020-02" db="EMBL/GenBank/DDBJ databases">
        <authorList>
            <person name="Meier V. D."/>
        </authorList>
    </citation>
    <scope>NUCLEOTIDE SEQUENCE</scope>
    <source>
        <strain evidence="1">AVDCRST_MAG93</strain>
    </source>
</reference>
<proteinExistence type="predicted"/>
<sequence>MSVNVPKTRYNGRAYGMDIRVEKEDDGTLSVYEAPPFSDAFRFVKRGPVAEIISHYDVSGSMRKFFER</sequence>
<dbReference type="AlphaFoldDB" id="A0A6J4K924"/>
<name>A0A6J4K924_9CHLR</name>